<feature type="transmembrane region" description="Helical" evidence="5">
    <location>
        <begin position="26"/>
        <end position="49"/>
    </location>
</feature>
<dbReference type="EMBL" id="NMUH01001192">
    <property type="protein sequence ID" value="MQL89945.1"/>
    <property type="molecule type" value="Genomic_DNA"/>
</dbReference>
<comment type="caution">
    <text evidence="7">The sequence shown here is derived from an EMBL/GenBank/DDBJ whole genome shotgun (WGS) entry which is preliminary data.</text>
</comment>
<name>A0A843V243_COLES</name>
<evidence type="ECO:0000256" key="3">
    <source>
        <dbReference type="ARBA" id="ARBA00022989"/>
    </source>
</evidence>
<dbReference type="InterPro" id="IPR044839">
    <property type="entry name" value="NDR1-like"/>
</dbReference>
<gene>
    <name evidence="7" type="ORF">Taro_022535</name>
</gene>
<dbReference type="AlphaFoldDB" id="A0A843V243"/>
<accession>A0A843V243</accession>
<dbReference type="Pfam" id="PF03168">
    <property type="entry name" value="LEA_2"/>
    <property type="match status" value="1"/>
</dbReference>
<keyword evidence="8" id="KW-1185">Reference proteome</keyword>
<dbReference type="PANTHER" id="PTHR31415:SF3">
    <property type="entry name" value="LATE EMBRYOGENESIS ABUNDANT (LEA) HYDROXYPROLINE-RICH GLYCOPROTEIN FAMILY"/>
    <property type="match status" value="1"/>
</dbReference>
<dbReference type="PANTHER" id="PTHR31415">
    <property type="entry name" value="OS05G0367900 PROTEIN"/>
    <property type="match status" value="1"/>
</dbReference>
<proteinExistence type="predicted"/>
<evidence type="ECO:0000256" key="1">
    <source>
        <dbReference type="ARBA" id="ARBA00004167"/>
    </source>
</evidence>
<dbReference type="OrthoDB" id="779224at2759"/>
<evidence type="ECO:0000259" key="6">
    <source>
        <dbReference type="Pfam" id="PF03168"/>
    </source>
</evidence>
<dbReference type="GO" id="GO:0009506">
    <property type="term" value="C:plasmodesma"/>
    <property type="evidence" value="ECO:0007669"/>
    <property type="project" value="TreeGrafter"/>
</dbReference>
<protein>
    <recommendedName>
        <fullName evidence="6">Late embryogenesis abundant protein LEA-2 subgroup domain-containing protein</fullName>
    </recommendedName>
</protein>
<evidence type="ECO:0000256" key="4">
    <source>
        <dbReference type="ARBA" id="ARBA00023136"/>
    </source>
</evidence>
<keyword evidence="4 5" id="KW-0472">Membrane</keyword>
<evidence type="ECO:0000313" key="7">
    <source>
        <dbReference type="EMBL" id="MQL89945.1"/>
    </source>
</evidence>
<dbReference type="InterPro" id="IPR004864">
    <property type="entry name" value="LEA_2"/>
</dbReference>
<evidence type="ECO:0000256" key="5">
    <source>
        <dbReference type="SAM" id="Phobius"/>
    </source>
</evidence>
<dbReference type="GO" id="GO:0098542">
    <property type="term" value="P:defense response to other organism"/>
    <property type="evidence" value="ECO:0007669"/>
    <property type="project" value="InterPro"/>
</dbReference>
<sequence length="213" mass="24155">MRPRHDRSRYFAQKVEETLTGRMCRVFCSIFLSLLLIAAVILFILWLSLRPHRPRFHVTAFSVSPGPSQETANQSSVDITFEVTLRNPNANIGIFYEDAMRGSFFHRDRRIGDTAELLPPFYQGPKNTTIIHGAFPGSPALAVGGDVWQQMKAEAASHGQVWFRLELVVTIRFRVSTWDTHRHSMHADCDVGVAPDGSMLDETKARRCSLYFS</sequence>
<keyword evidence="3 5" id="KW-1133">Transmembrane helix</keyword>
<dbReference type="GO" id="GO:0005886">
    <property type="term" value="C:plasma membrane"/>
    <property type="evidence" value="ECO:0007669"/>
    <property type="project" value="TreeGrafter"/>
</dbReference>
<evidence type="ECO:0000256" key="2">
    <source>
        <dbReference type="ARBA" id="ARBA00022692"/>
    </source>
</evidence>
<feature type="domain" description="Late embryogenesis abundant protein LEA-2 subgroup" evidence="6">
    <location>
        <begin position="83"/>
        <end position="186"/>
    </location>
</feature>
<evidence type="ECO:0000313" key="8">
    <source>
        <dbReference type="Proteomes" id="UP000652761"/>
    </source>
</evidence>
<comment type="subcellular location">
    <subcellularLocation>
        <location evidence="1">Membrane</location>
        <topology evidence="1">Single-pass membrane protein</topology>
    </subcellularLocation>
</comment>
<organism evidence="7 8">
    <name type="scientific">Colocasia esculenta</name>
    <name type="common">Wild taro</name>
    <name type="synonym">Arum esculentum</name>
    <dbReference type="NCBI Taxonomy" id="4460"/>
    <lineage>
        <taxon>Eukaryota</taxon>
        <taxon>Viridiplantae</taxon>
        <taxon>Streptophyta</taxon>
        <taxon>Embryophyta</taxon>
        <taxon>Tracheophyta</taxon>
        <taxon>Spermatophyta</taxon>
        <taxon>Magnoliopsida</taxon>
        <taxon>Liliopsida</taxon>
        <taxon>Araceae</taxon>
        <taxon>Aroideae</taxon>
        <taxon>Colocasieae</taxon>
        <taxon>Colocasia</taxon>
    </lineage>
</organism>
<dbReference type="Proteomes" id="UP000652761">
    <property type="component" value="Unassembled WGS sequence"/>
</dbReference>
<keyword evidence="2 5" id="KW-0812">Transmembrane</keyword>
<reference evidence="7" key="1">
    <citation type="submission" date="2017-07" db="EMBL/GenBank/DDBJ databases">
        <title>Taro Niue Genome Assembly and Annotation.</title>
        <authorList>
            <person name="Atibalentja N."/>
            <person name="Keating K."/>
            <person name="Fields C.J."/>
        </authorList>
    </citation>
    <scope>NUCLEOTIDE SEQUENCE</scope>
    <source>
        <strain evidence="7">Niue_2</strain>
        <tissue evidence="7">Leaf</tissue>
    </source>
</reference>